<keyword evidence="2" id="KW-1185">Reference proteome</keyword>
<accession>A0ACC3B7S7</accession>
<protein>
    <submittedName>
        <fullName evidence="1">Uncharacterized protein</fullName>
    </submittedName>
</protein>
<organism evidence="1 2">
    <name type="scientific">Aspergillus melleus</name>
    <dbReference type="NCBI Taxonomy" id="138277"/>
    <lineage>
        <taxon>Eukaryota</taxon>
        <taxon>Fungi</taxon>
        <taxon>Dikarya</taxon>
        <taxon>Ascomycota</taxon>
        <taxon>Pezizomycotina</taxon>
        <taxon>Eurotiomycetes</taxon>
        <taxon>Eurotiomycetidae</taxon>
        <taxon>Eurotiales</taxon>
        <taxon>Aspergillaceae</taxon>
        <taxon>Aspergillus</taxon>
        <taxon>Aspergillus subgen. Circumdati</taxon>
    </lineage>
</organism>
<evidence type="ECO:0000313" key="1">
    <source>
        <dbReference type="EMBL" id="KAK1146634.1"/>
    </source>
</evidence>
<name>A0ACC3B7S7_9EURO</name>
<gene>
    <name evidence="1" type="ORF">N8T08_002707</name>
</gene>
<evidence type="ECO:0000313" key="2">
    <source>
        <dbReference type="Proteomes" id="UP001177260"/>
    </source>
</evidence>
<reference evidence="1 2" key="1">
    <citation type="journal article" date="2023" name="ACS Omega">
        <title>Identification of the Neoaspergillic Acid Biosynthesis Gene Cluster by Establishing an In Vitro CRISPR-Ribonucleoprotein Genetic System in Aspergillus melleus.</title>
        <authorList>
            <person name="Yuan B."/>
            <person name="Grau M.F."/>
            <person name="Murata R.M."/>
            <person name="Torok T."/>
            <person name="Venkateswaran K."/>
            <person name="Stajich J.E."/>
            <person name="Wang C.C.C."/>
        </authorList>
    </citation>
    <scope>NUCLEOTIDE SEQUENCE [LARGE SCALE GENOMIC DNA]</scope>
    <source>
        <strain evidence="1 2">IMV 1140</strain>
    </source>
</reference>
<comment type="caution">
    <text evidence="1">The sequence shown here is derived from an EMBL/GenBank/DDBJ whole genome shotgun (WGS) entry which is preliminary data.</text>
</comment>
<dbReference type="Proteomes" id="UP001177260">
    <property type="component" value="Unassembled WGS sequence"/>
</dbReference>
<dbReference type="EMBL" id="JAOPJF010000016">
    <property type="protein sequence ID" value="KAK1146634.1"/>
    <property type="molecule type" value="Genomic_DNA"/>
</dbReference>
<sequence length="370" mass="41772">MDGGIHPLQAAFNAFLMTIPPNHLEELLKYIRDAHPPQNTQLVRPNGNNRARAEMNPDNHRGAAVPAEPEQRPQSARGRRASEGRRRPLNSFIAFRNLTQKIKSGIFRFLWQNDQFKAKWAILARAYSIVRDDHVDEVTLETFLALNAGFIGIIPPGRYLDAMGWQITADQQQYTMARVGNPNINEADVATNYSVDDIVNNCYENDYVTARNRRNRRGRSHAPVMAFAAQPNLNFHQNDNIQINANDADVADVDQPNVDTGLILIPHERDEEVATDDSGLTVASDELFDFAMENFVQHGVEDVDAESINGIHDDEQEPVAQPNFNTDLDDFNLPDIHEENLFLFDPSLRAHLFPFDPASEAHQFDNLANI</sequence>
<proteinExistence type="predicted"/>